<proteinExistence type="predicted"/>
<evidence type="ECO:0000256" key="1">
    <source>
        <dbReference type="SAM" id="MobiDB-lite"/>
    </source>
</evidence>
<organism evidence="4 5">
    <name type="scientific">Streptomyces iconiensis</name>
    <dbReference type="NCBI Taxonomy" id="1384038"/>
    <lineage>
        <taxon>Bacteria</taxon>
        <taxon>Bacillati</taxon>
        <taxon>Actinomycetota</taxon>
        <taxon>Actinomycetes</taxon>
        <taxon>Kitasatosporales</taxon>
        <taxon>Streptomycetaceae</taxon>
        <taxon>Streptomyces</taxon>
    </lineage>
</organism>
<protein>
    <submittedName>
        <fullName evidence="4">TIGR03084 family metal-binding protein</fullName>
    </submittedName>
</protein>
<dbReference type="InterPro" id="IPR013917">
    <property type="entry name" value="tRNA_wybutosine-synth"/>
</dbReference>
<dbReference type="InterPro" id="IPR024344">
    <property type="entry name" value="MDMPI_metal-binding"/>
</dbReference>
<evidence type="ECO:0000313" key="5">
    <source>
        <dbReference type="Proteomes" id="UP001214441"/>
    </source>
</evidence>
<dbReference type="NCBIfam" id="TIGR03083">
    <property type="entry name" value="maleylpyruvate isomerase family mycothiol-dependent enzyme"/>
    <property type="match status" value="1"/>
</dbReference>
<feature type="compositionally biased region" description="Low complexity" evidence="1">
    <location>
        <begin position="278"/>
        <end position="293"/>
    </location>
</feature>
<dbReference type="InterPro" id="IPR017518">
    <property type="entry name" value="CHP03084"/>
</dbReference>
<feature type="compositionally biased region" description="Low complexity" evidence="1">
    <location>
        <begin position="254"/>
        <end position="263"/>
    </location>
</feature>
<feature type="region of interest" description="Disordered" evidence="1">
    <location>
        <begin position="254"/>
        <end position="293"/>
    </location>
</feature>
<dbReference type="InterPro" id="IPR017517">
    <property type="entry name" value="Maleyloyr_isom"/>
</dbReference>
<feature type="domain" description="tRNA wybutosine-synthesis" evidence="2">
    <location>
        <begin position="184"/>
        <end position="230"/>
    </location>
</feature>
<dbReference type="Proteomes" id="UP001214441">
    <property type="component" value="Unassembled WGS sequence"/>
</dbReference>
<keyword evidence="5" id="KW-1185">Reference proteome</keyword>
<evidence type="ECO:0000313" key="4">
    <source>
        <dbReference type="EMBL" id="MDJ1138488.1"/>
    </source>
</evidence>
<dbReference type="EMBL" id="JANCPR020000092">
    <property type="protein sequence ID" value="MDJ1138488.1"/>
    <property type="molecule type" value="Genomic_DNA"/>
</dbReference>
<dbReference type="NCBIfam" id="TIGR03084">
    <property type="entry name" value="TIGR03084 family metal-binding protein"/>
    <property type="match status" value="1"/>
</dbReference>
<dbReference type="InterPro" id="IPR034660">
    <property type="entry name" value="DinB/YfiT-like"/>
</dbReference>
<sequence length="293" mass="30598">MAGPGAVFDEMRDEGDELDRLVADLEPARWAAPTPAPGWTVAHQIAHLAWTDQRALLAATEAEAFRRETERYMESGSMDFIDEGAEEGAQLAPAALLESWRTGRADLLAALSAQPGGARLPWYGMPMSAAGMATARIMEMWAHGEDVADALGVTRVPTARLRQVVRIGVRARDYAYAVHGLEPPGAPFRVELTAPDGSVWAHGPEEAAQRVTGEALDFCRLVTQRVHRSDAAVRAEGADAERWLGIAQSFAGPPGVGRAASGRAGTGSGRPDPGPPGAGDAPGAGPAAAAGAV</sequence>
<dbReference type="Pfam" id="PF08608">
    <property type="entry name" value="Wyosine_form"/>
    <property type="match status" value="1"/>
</dbReference>
<feature type="domain" description="Mycothiol-dependent maleylpyruvate isomerase metal-binding" evidence="3">
    <location>
        <begin position="12"/>
        <end position="148"/>
    </location>
</feature>
<dbReference type="SUPFAM" id="SSF109854">
    <property type="entry name" value="DinB/YfiT-like putative metalloenzymes"/>
    <property type="match status" value="1"/>
</dbReference>
<gene>
    <name evidence="4" type="ORF">NMN56_042345</name>
</gene>
<dbReference type="Gene3D" id="1.20.120.450">
    <property type="entry name" value="dinb family like domain"/>
    <property type="match status" value="1"/>
</dbReference>
<evidence type="ECO:0000259" key="2">
    <source>
        <dbReference type="Pfam" id="PF08608"/>
    </source>
</evidence>
<dbReference type="Pfam" id="PF11716">
    <property type="entry name" value="MDMPI_N"/>
    <property type="match status" value="1"/>
</dbReference>
<dbReference type="RefSeq" id="WP_274045052.1">
    <property type="nucleotide sequence ID" value="NZ_JANCPR020000092.1"/>
</dbReference>
<accession>A0ABT7AAW4</accession>
<comment type="caution">
    <text evidence="4">The sequence shown here is derived from an EMBL/GenBank/DDBJ whole genome shotgun (WGS) entry which is preliminary data.</text>
</comment>
<evidence type="ECO:0000259" key="3">
    <source>
        <dbReference type="Pfam" id="PF11716"/>
    </source>
</evidence>
<reference evidence="4 5" key="1">
    <citation type="submission" date="2023-05" db="EMBL/GenBank/DDBJ databases">
        <title>Streptantibioticus silvisoli sp. nov., acidotolerant actinomycetes 1 from pine litter.</title>
        <authorList>
            <person name="Swiecimska M."/>
            <person name="Golinska P."/>
            <person name="Sangal V."/>
            <person name="Wachnowicz B."/>
            <person name="Goodfellow M."/>
        </authorList>
    </citation>
    <scope>NUCLEOTIDE SEQUENCE [LARGE SCALE GENOMIC DNA]</scope>
    <source>
        <strain evidence="4 5">DSM 42109</strain>
    </source>
</reference>
<name>A0ABT7AAW4_9ACTN</name>